<dbReference type="Gene3D" id="1.10.3290.10">
    <property type="entry name" value="Fido-like domain"/>
    <property type="match status" value="1"/>
</dbReference>
<evidence type="ECO:0000313" key="2">
    <source>
        <dbReference type="EMBL" id="MPM22550.1"/>
    </source>
</evidence>
<dbReference type="PANTHER" id="PTHR13504:SF38">
    <property type="entry name" value="FIDO DOMAIN-CONTAINING PROTEIN"/>
    <property type="match status" value="1"/>
</dbReference>
<protein>
    <recommendedName>
        <fullName evidence="1">Fido domain-containing protein</fullName>
    </recommendedName>
</protein>
<evidence type="ECO:0000259" key="1">
    <source>
        <dbReference type="PROSITE" id="PS51459"/>
    </source>
</evidence>
<dbReference type="InterPro" id="IPR003812">
    <property type="entry name" value="Fido"/>
</dbReference>
<comment type="caution">
    <text evidence="2">The sequence shown here is derived from an EMBL/GenBank/DDBJ whole genome shotgun (WGS) entry which is preliminary data.</text>
</comment>
<feature type="domain" description="Fido" evidence="1">
    <location>
        <begin position="101"/>
        <end position="240"/>
    </location>
</feature>
<name>A0A644Y1Z9_9ZZZZ</name>
<dbReference type="PANTHER" id="PTHR13504">
    <property type="entry name" value="FIDO DOMAIN-CONTAINING PROTEIN DDB_G0283145"/>
    <property type="match status" value="1"/>
</dbReference>
<sequence>MNHTEKEALFKKIDSYAAVIKSYRPLSKDEINDLDAYFRIGVTYSSNALEGNSLTLSETKVLLEDGITVGGKPIRDCYEATGHARAYDFMLELARSTDFTFTEDGIKRLHYLFYYGIDPEKAGQYRKGQVFITGTEYVPPKAEEVSFLMAKLVDELNAKRDKLHPVELAAYGHRRLVDIHPFQDGNGRTARLLMNLVLVNKGYCIASIPPILRHDYITALQQAQRSKAPSDAAFIKLIAECEIEAQKDYCRMFHIKLSDLTKDVPER</sequence>
<reference evidence="2" key="1">
    <citation type="submission" date="2019-08" db="EMBL/GenBank/DDBJ databases">
        <authorList>
            <person name="Kucharzyk K."/>
            <person name="Murdoch R.W."/>
            <person name="Higgins S."/>
            <person name="Loffler F."/>
        </authorList>
    </citation>
    <scope>NUCLEOTIDE SEQUENCE</scope>
</reference>
<dbReference type="PROSITE" id="PS51459">
    <property type="entry name" value="FIDO"/>
    <property type="match status" value="1"/>
</dbReference>
<accession>A0A644Y1Z9</accession>
<dbReference type="InterPro" id="IPR036597">
    <property type="entry name" value="Fido-like_dom_sf"/>
</dbReference>
<organism evidence="2">
    <name type="scientific">bioreactor metagenome</name>
    <dbReference type="NCBI Taxonomy" id="1076179"/>
    <lineage>
        <taxon>unclassified sequences</taxon>
        <taxon>metagenomes</taxon>
        <taxon>ecological metagenomes</taxon>
    </lineage>
</organism>
<dbReference type="InterPro" id="IPR040198">
    <property type="entry name" value="Fido_containing"/>
</dbReference>
<dbReference type="AlphaFoldDB" id="A0A644Y1Z9"/>
<proteinExistence type="predicted"/>
<dbReference type="Pfam" id="PF02661">
    <property type="entry name" value="Fic"/>
    <property type="match status" value="1"/>
</dbReference>
<dbReference type="EMBL" id="VSSQ01003831">
    <property type="protein sequence ID" value="MPM22550.1"/>
    <property type="molecule type" value="Genomic_DNA"/>
</dbReference>
<gene>
    <name evidence="2" type="ORF">SDC9_69007</name>
</gene>
<dbReference type="SUPFAM" id="SSF140931">
    <property type="entry name" value="Fic-like"/>
    <property type="match status" value="1"/>
</dbReference>